<evidence type="ECO:0000256" key="4">
    <source>
        <dbReference type="ARBA" id="ARBA00022801"/>
    </source>
</evidence>
<evidence type="ECO:0008006" key="14">
    <source>
        <dbReference type="Google" id="ProtNLM"/>
    </source>
</evidence>
<sequence>MGESNLEISPNLSLNCLGEDLGRDIGHGELQTHLPRPLLHRRGLRPAQGRGHRRSPSPSLLWDEPFPSSVTATAAAAGGMGQLLLMCSFGGRIIPCSTGLRGSTIDEASPSPPASSPSKKVLLNTEAPDLYIRQNPVPNAYTLAINGKKPFIVVHTSLVELLTPRELQAVLAHELGHLKCDHGVWLTFANILTMGAYTVPGFDMVAGFLEEQLYRWLRAAELTCDRAALVVQDPKRWRTRERSRASSPPRGCCSVPWPPHRWQLTRSRQQERVDPIRLIDDDTLLGLKRRPVVTTSLRRGLQDASYPSEQLLISGEKVNNYVPCRCLPPPHETQDQIYFIKQIESLGNACGTIALLHAVGNASSKVNLVENSCLDLFFKSTATMDDPHERAVCLEKDDTMARAHLLAANDGATEGMSPDVATAPKSKGCLMIGEYNKVAKNYKMQICVSDDVVAVQRSPAIQRSPYCFLTCSSSCTVELPHHGSALKEQISSTKIPARLKSGSGLCSACENFTSEAVTYLGKEQTQDRIMEFLHDACSQSFSFEQKCVELMDSYATLLFAKITEIRPEAFCKRYGLCRDTTLLSDAEFEIIQILVKECNKIEGHVQQVEQIVVERSEGWHCGYFCYLAWIPRQCEDGPEGRVLGGDPLSEKYVSSANELPCQAEEVFAQLPNPCQVPLPDAYR</sequence>
<evidence type="ECO:0000313" key="12">
    <source>
        <dbReference type="EnsemblPlants" id="Zm00001eb146790_P001"/>
    </source>
</evidence>
<proteinExistence type="inferred from homology"/>
<dbReference type="Gene3D" id="1.10.418.80">
    <property type="entry name" value="Ubiquitin carboxyl-terminal hydrolase, domain 1"/>
    <property type="match status" value="1"/>
</dbReference>
<feature type="domain" description="Saposin B-type" evidence="10">
    <location>
        <begin position="502"/>
        <end position="581"/>
    </location>
</feature>
<reference evidence="12" key="3">
    <citation type="submission" date="2021-05" db="UniProtKB">
        <authorList>
            <consortium name="EnsemblPlants"/>
        </authorList>
    </citation>
    <scope>IDENTIFICATION</scope>
    <source>
        <strain evidence="12">cv. B73</strain>
    </source>
</reference>
<keyword evidence="13" id="KW-1185">Reference proteome</keyword>
<accession>A0A804NAE9</accession>
<dbReference type="Gene3D" id="3.30.2010.10">
    <property type="entry name" value="Metalloproteases ('zincins'), catalytic domain"/>
    <property type="match status" value="1"/>
</dbReference>
<evidence type="ECO:0000256" key="9">
    <source>
        <dbReference type="SAM" id="MobiDB-lite"/>
    </source>
</evidence>
<dbReference type="GO" id="GO:0005615">
    <property type="term" value="C:extracellular space"/>
    <property type="evidence" value="ECO:0000318"/>
    <property type="project" value="GO_Central"/>
</dbReference>
<keyword evidence="4" id="KW-0378">Hydrolase</keyword>
<dbReference type="GO" id="GO:0006629">
    <property type="term" value="P:lipid metabolic process"/>
    <property type="evidence" value="ECO:0007669"/>
    <property type="project" value="InterPro"/>
</dbReference>
<evidence type="ECO:0000256" key="8">
    <source>
        <dbReference type="PROSITE-ProRule" id="PRU01393"/>
    </source>
</evidence>
<evidence type="ECO:0000259" key="10">
    <source>
        <dbReference type="PROSITE" id="PS50015"/>
    </source>
</evidence>
<dbReference type="InterPro" id="IPR038765">
    <property type="entry name" value="Papain-like_cys_pep_sf"/>
</dbReference>
<keyword evidence="5" id="KW-0862">Zinc</keyword>
<dbReference type="GO" id="GO:0046872">
    <property type="term" value="F:metal ion binding"/>
    <property type="evidence" value="ECO:0007669"/>
    <property type="project" value="UniProtKB-KW"/>
</dbReference>
<reference evidence="12" key="2">
    <citation type="submission" date="2019-07" db="EMBL/GenBank/DDBJ databases">
        <authorList>
            <person name="Seetharam A."/>
            <person name="Woodhouse M."/>
            <person name="Cannon E."/>
        </authorList>
    </citation>
    <scope>NUCLEOTIDE SEQUENCE [LARGE SCALE GENOMIC DNA]</scope>
    <source>
        <strain evidence="12">cv. B73</strain>
    </source>
</reference>
<name>A0A804NAE9_MAIZE</name>
<keyword evidence="3" id="KW-0479">Metal-binding</keyword>
<dbReference type="SMART" id="SM00741">
    <property type="entry name" value="SapB"/>
    <property type="match status" value="1"/>
</dbReference>
<reference evidence="13" key="1">
    <citation type="submission" date="2015-12" db="EMBL/GenBank/DDBJ databases">
        <title>Update maize B73 reference genome by single molecule sequencing technologies.</title>
        <authorList>
            <consortium name="Maize Genome Sequencing Project"/>
            <person name="Ware D."/>
        </authorList>
    </citation>
    <scope>NUCLEOTIDE SEQUENCE [LARGE SCALE GENOMIC DNA]</scope>
    <source>
        <strain evidence="13">cv. B73</strain>
    </source>
</reference>
<evidence type="ECO:0000256" key="5">
    <source>
        <dbReference type="ARBA" id="ARBA00022833"/>
    </source>
</evidence>
<dbReference type="SUPFAM" id="SSF54001">
    <property type="entry name" value="Cysteine proteinases"/>
    <property type="match status" value="1"/>
</dbReference>
<dbReference type="InterPro" id="IPR011001">
    <property type="entry name" value="Saposin-like"/>
</dbReference>
<evidence type="ECO:0000259" key="11">
    <source>
        <dbReference type="PROSITE" id="PS52048"/>
    </source>
</evidence>
<dbReference type="PROSITE" id="PS52048">
    <property type="entry name" value="UCH_DOMAIN"/>
    <property type="match status" value="1"/>
</dbReference>
<dbReference type="Pfam" id="PF05184">
    <property type="entry name" value="SapB_1"/>
    <property type="match status" value="1"/>
</dbReference>
<feature type="domain" description="UCH catalytic" evidence="11">
    <location>
        <begin position="272"/>
        <end position="552"/>
    </location>
</feature>
<dbReference type="AlphaFoldDB" id="A0A804NAE9"/>
<dbReference type="EnsemblPlants" id="Zm00001eb146790_T001">
    <property type="protein sequence ID" value="Zm00001eb146790_P001"/>
    <property type="gene ID" value="Zm00001eb146790"/>
</dbReference>
<dbReference type="InterPro" id="IPR051428">
    <property type="entry name" value="Sphingo_Act-Surfact_Prot"/>
</dbReference>
<dbReference type="GO" id="GO:0004843">
    <property type="term" value="F:cysteine-type deubiquitinase activity"/>
    <property type="evidence" value="ECO:0007669"/>
    <property type="project" value="InterPro"/>
</dbReference>
<dbReference type="InParanoid" id="A0A804NAE9"/>
<protein>
    <recommendedName>
        <fullName evidence="14">Ubiquitinyl hydrolase 1</fullName>
    </recommendedName>
</protein>
<dbReference type="InterPro" id="IPR001578">
    <property type="entry name" value="Peptidase_C12_UCH"/>
</dbReference>
<feature type="region of interest" description="Disordered" evidence="9">
    <location>
        <begin position="28"/>
        <end position="62"/>
    </location>
</feature>
<evidence type="ECO:0000256" key="3">
    <source>
        <dbReference type="ARBA" id="ARBA00022723"/>
    </source>
</evidence>
<comment type="caution">
    <text evidence="8">Lacks conserved residue(s) required for the propagation of feature annotation.</text>
</comment>
<evidence type="ECO:0000256" key="7">
    <source>
        <dbReference type="ARBA" id="ARBA00023157"/>
    </source>
</evidence>
<dbReference type="InterPro" id="IPR007856">
    <property type="entry name" value="SapB_1"/>
</dbReference>
<dbReference type="PANTHER" id="PTHR11480:SF90">
    <property type="entry name" value="OS12G0112200 PROTEIN"/>
    <property type="match status" value="1"/>
</dbReference>
<keyword evidence="2" id="KW-0645">Protease</keyword>
<feature type="compositionally biased region" description="Basic residues" evidence="9">
    <location>
        <begin position="38"/>
        <end position="55"/>
    </location>
</feature>
<dbReference type="FunFam" id="3.30.2010.10:FF:000007">
    <property type="entry name" value="Peptidase M48 family protein"/>
    <property type="match status" value="1"/>
</dbReference>
<dbReference type="Proteomes" id="UP000007305">
    <property type="component" value="Chromosome 3"/>
</dbReference>
<dbReference type="InterPro" id="IPR001915">
    <property type="entry name" value="Peptidase_M48"/>
</dbReference>
<dbReference type="GO" id="GO:0006511">
    <property type="term" value="P:ubiquitin-dependent protein catabolic process"/>
    <property type="evidence" value="ECO:0007669"/>
    <property type="project" value="InterPro"/>
</dbReference>
<dbReference type="PROSITE" id="PS50015">
    <property type="entry name" value="SAP_B"/>
    <property type="match status" value="1"/>
</dbReference>
<dbReference type="PANTHER" id="PTHR11480">
    <property type="entry name" value="SAPOSIN-RELATED"/>
    <property type="match status" value="1"/>
</dbReference>
<comment type="similarity">
    <text evidence="8">Belongs to the peptidase C12 family.</text>
</comment>
<dbReference type="InterPro" id="IPR008139">
    <property type="entry name" value="SaposinB_dom"/>
</dbReference>
<dbReference type="Gene3D" id="1.10.225.10">
    <property type="entry name" value="Saposin-like"/>
    <property type="match status" value="1"/>
</dbReference>
<comment type="cofactor">
    <cofactor evidence="1">
        <name>Zn(2+)</name>
        <dbReference type="ChEBI" id="CHEBI:29105"/>
    </cofactor>
</comment>
<dbReference type="GO" id="GO:0004222">
    <property type="term" value="F:metalloendopeptidase activity"/>
    <property type="evidence" value="ECO:0007669"/>
    <property type="project" value="InterPro"/>
</dbReference>
<keyword evidence="6" id="KW-0482">Metalloprotease</keyword>
<evidence type="ECO:0000256" key="6">
    <source>
        <dbReference type="ARBA" id="ARBA00023049"/>
    </source>
</evidence>
<evidence type="ECO:0000313" key="13">
    <source>
        <dbReference type="Proteomes" id="UP000007305"/>
    </source>
</evidence>
<evidence type="ECO:0000256" key="1">
    <source>
        <dbReference type="ARBA" id="ARBA00001947"/>
    </source>
</evidence>
<dbReference type="Gramene" id="Zm00001eb146790_T001">
    <property type="protein sequence ID" value="Zm00001eb146790_P001"/>
    <property type="gene ID" value="Zm00001eb146790"/>
</dbReference>
<dbReference type="CDD" id="cd07325">
    <property type="entry name" value="M48_Ste24p_like"/>
    <property type="match status" value="1"/>
</dbReference>
<keyword evidence="7" id="KW-1015">Disulfide bond</keyword>
<organism evidence="12 13">
    <name type="scientific">Zea mays</name>
    <name type="common">Maize</name>
    <dbReference type="NCBI Taxonomy" id="4577"/>
    <lineage>
        <taxon>Eukaryota</taxon>
        <taxon>Viridiplantae</taxon>
        <taxon>Streptophyta</taxon>
        <taxon>Embryophyta</taxon>
        <taxon>Tracheophyta</taxon>
        <taxon>Spermatophyta</taxon>
        <taxon>Magnoliopsida</taxon>
        <taxon>Liliopsida</taxon>
        <taxon>Poales</taxon>
        <taxon>Poaceae</taxon>
        <taxon>PACMAD clade</taxon>
        <taxon>Panicoideae</taxon>
        <taxon>Andropogonodae</taxon>
        <taxon>Andropogoneae</taxon>
        <taxon>Tripsacinae</taxon>
        <taxon>Zea</taxon>
    </lineage>
</organism>
<dbReference type="Pfam" id="PF01088">
    <property type="entry name" value="Peptidase_C12"/>
    <property type="match status" value="1"/>
</dbReference>
<evidence type="ECO:0000256" key="2">
    <source>
        <dbReference type="ARBA" id="ARBA00022670"/>
    </source>
</evidence>
<dbReference type="Pfam" id="PF01435">
    <property type="entry name" value="Peptidase_M48"/>
    <property type="match status" value="1"/>
</dbReference>
<dbReference type="SUPFAM" id="SSF47862">
    <property type="entry name" value="Saposin"/>
    <property type="match status" value="1"/>
</dbReference>